<dbReference type="GO" id="GO:0016874">
    <property type="term" value="F:ligase activity"/>
    <property type="evidence" value="ECO:0007669"/>
    <property type="project" value="UniProtKB-KW"/>
</dbReference>
<keyword evidence="3" id="KW-1185">Reference proteome</keyword>
<accession>A0A7J5AMT5</accession>
<sequence>MFYIPNIPFAFYHGVKAGSLVFYTATNPGIENSGIGTESKYKTLQLLPQEYLPKTIFHKANSNIEDTLKAVNNSKITYPLIAKPDIGFRGLLVKKIENKDNLISYLEKYPIDILIQEFLTEENECGIFYHRLPNEKKGKITSITLKEFLHVIGDGTSTIEELIKKDNRAKIYLELVKENSKNIDLQKIISKGEKIKLSSIGNHSKGTRFINGNHLISEKLEATFNKLNNQSNDWFYGRLDLKYNSFSDVENGKFKILELNGILAEPTHIYDSENINYFQALKEIRKHWTELNKIARYNHDQKNVPYRTTIGLLKDVKKLVNYTKYIAKLNKS</sequence>
<organism evidence="2 3">
    <name type="scientific">Tenacibaculum aiptasiae</name>
    <dbReference type="NCBI Taxonomy" id="426481"/>
    <lineage>
        <taxon>Bacteria</taxon>
        <taxon>Pseudomonadati</taxon>
        <taxon>Bacteroidota</taxon>
        <taxon>Flavobacteriia</taxon>
        <taxon>Flavobacteriales</taxon>
        <taxon>Flavobacteriaceae</taxon>
        <taxon>Tenacibaculum</taxon>
    </lineage>
</organism>
<gene>
    <name evidence="2" type="ORF">F7018_08880</name>
</gene>
<reference evidence="2 3" key="1">
    <citation type="submission" date="2019-09" db="EMBL/GenBank/DDBJ databases">
        <authorList>
            <person name="Cao W.R."/>
        </authorList>
    </citation>
    <scope>NUCLEOTIDE SEQUENCE [LARGE SCALE GENOMIC DNA]</scope>
    <source>
        <strain evidence="3">a4</strain>
    </source>
</reference>
<name>A0A7J5AMT5_9FLAO</name>
<comment type="caution">
    <text evidence="2">The sequence shown here is derived from an EMBL/GenBank/DDBJ whole genome shotgun (WGS) entry which is preliminary data.</text>
</comment>
<keyword evidence="2" id="KW-0436">Ligase</keyword>
<proteinExistence type="predicted"/>
<dbReference type="Gene3D" id="3.30.1490.20">
    <property type="entry name" value="ATP-grasp fold, A domain"/>
    <property type="match status" value="1"/>
</dbReference>
<dbReference type="Pfam" id="PF08443">
    <property type="entry name" value="RimK"/>
    <property type="match status" value="1"/>
</dbReference>
<dbReference type="InterPro" id="IPR013815">
    <property type="entry name" value="ATP_grasp_subdomain_1"/>
</dbReference>
<dbReference type="EMBL" id="WAAU01000013">
    <property type="protein sequence ID" value="KAB1158289.1"/>
    <property type="molecule type" value="Genomic_DNA"/>
</dbReference>
<evidence type="ECO:0000259" key="1">
    <source>
        <dbReference type="Pfam" id="PF08443"/>
    </source>
</evidence>
<dbReference type="GO" id="GO:0005524">
    <property type="term" value="F:ATP binding"/>
    <property type="evidence" value="ECO:0007669"/>
    <property type="project" value="InterPro"/>
</dbReference>
<evidence type="ECO:0000313" key="2">
    <source>
        <dbReference type="EMBL" id="KAB1158289.1"/>
    </source>
</evidence>
<dbReference type="Proteomes" id="UP000467305">
    <property type="component" value="Unassembled WGS sequence"/>
</dbReference>
<evidence type="ECO:0000313" key="3">
    <source>
        <dbReference type="Proteomes" id="UP000467305"/>
    </source>
</evidence>
<feature type="domain" description="ATP-grasp fold RimK-type" evidence="1">
    <location>
        <begin position="38"/>
        <end position="127"/>
    </location>
</feature>
<dbReference type="AlphaFoldDB" id="A0A7J5AMT5"/>
<dbReference type="InterPro" id="IPR013651">
    <property type="entry name" value="ATP-grasp_RimK-type"/>
</dbReference>
<protein>
    <submittedName>
        <fullName evidence="2">D-alanine--D-alanine ligase</fullName>
    </submittedName>
</protein>
<dbReference type="SUPFAM" id="SSF56059">
    <property type="entry name" value="Glutathione synthetase ATP-binding domain-like"/>
    <property type="match status" value="1"/>
</dbReference>